<sequence length="80" mass="9367">MWFVVSEVEKITRKSRGQLENAMRSGLLAWRVSERGQVEIELNSVLKTFVGEQAGAATSDEVNRRLEQQWKWLWHPRVAR</sequence>
<protein>
    <submittedName>
        <fullName evidence="1">Uncharacterized protein</fullName>
    </submittedName>
</protein>
<evidence type="ECO:0000313" key="1">
    <source>
        <dbReference type="EMBL" id="AUY25309.1"/>
    </source>
</evidence>
<dbReference type="EMBL" id="CP026378">
    <property type="protein sequence ID" value="AUY25309.1"/>
    <property type="molecule type" value="Genomic_DNA"/>
</dbReference>
<keyword evidence="2" id="KW-1185">Reference proteome</keyword>
<organism evidence="1 2">
    <name type="scientific">Mixta calida</name>
    <dbReference type="NCBI Taxonomy" id="665913"/>
    <lineage>
        <taxon>Bacteria</taxon>
        <taxon>Pseudomonadati</taxon>
        <taxon>Pseudomonadota</taxon>
        <taxon>Gammaproteobacteria</taxon>
        <taxon>Enterobacterales</taxon>
        <taxon>Erwiniaceae</taxon>
        <taxon>Mixta</taxon>
    </lineage>
</organism>
<name>A0ABM6S1P5_9GAMM</name>
<proteinExistence type="predicted"/>
<dbReference type="Proteomes" id="UP000237673">
    <property type="component" value="Chromosome"/>
</dbReference>
<accession>A0ABM6S1P5</accession>
<dbReference type="GeneID" id="84630885"/>
<gene>
    <name evidence="1" type="ORF">C2E16_10580</name>
</gene>
<reference evidence="1 2" key="1">
    <citation type="submission" date="2018-01" db="EMBL/GenBank/DDBJ databases">
        <title>Complete and assembled Genome of Pantoea calida DSM22759T.</title>
        <authorList>
            <person name="Stevens M.J.A."/>
            <person name="Zurfluh K."/>
            <person name="Stephan R."/>
        </authorList>
    </citation>
    <scope>NUCLEOTIDE SEQUENCE [LARGE SCALE GENOMIC DNA]</scope>
    <source>
        <strain evidence="1 2">DSM 22759</strain>
    </source>
</reference>
<dbReference type="RefSeq" id="WP_038626095.1">
    <property type="nucleotide sequence ID" value="NZ_CAXORU010000018.1"/>
</dbReference>
<evidence type="ECO:0000313" key="2">
    <source>
        <dbReference type="Proteomes" id="UP000237673"/>
    </source>
</evidence>